<keyword evidence="1" id="KW-0238">DNA-binding</keyword>
<dbReference type="CDD" id="cd00383">
    <property type="entry name" value="trans_reg_C"/>
    <property type="match status" value="1"/>
</dbReference>
<dbReference type="InterPro" id="IPR011990">
    <property type="entry name" value="TPR-like_helical_dom_sf"/>
</dbReference>
<dbReference type="OrthoDB" id="6593698at2"/>
<dbReference type="SUPFAM" id="SSF48452">
    <property type="entry name" value="TPR-like"/>
    <property type="match status" value="1"/>
</dbReference>
<dbReference type="InterPro" id="IPR036388">
    <property type="entry name" value="WH-like_DNA-bd_sf"/>
</dbReference>
<evidence type="ECO:0000256" key="1">
    <source>
        <dbReference type="ARBA" id="ARBA00023125"/>
    </source>
</evidence>
<evidence type="ECO:0000313" key="3">
    <source>
        <dbReference type="Proteomes" id="UP000063229"/>
    </source>
</evidence>
<evidence type="ECO:0000313" key="2">
    <source>
        <dbReference type="EMBL" id="AMB87995.1"/>
    </source>
</evidence>
<dbReference type="RefSeq" id="WP_026013442.1">
    <property type="nucleotide sequence ID" value="NZ_CP014135.1"/>
</dbReference>
<dbReference type="InterPro" id="IPR016032">
    <property type="entry name" value="Sig_transdc_resp-reg_C-effctor"/>
</dbReference>
<dbReference type="Gene3D" id="1.10.10.10">
    <property type="entry name" value="Winged helix-like DNA-binding domain superfamily/Winged helix DNA-binding domain"/>
    <property type="match status" value="1"/>
</dbReference>
<accession>A0A0X1T7B2</accession>
<proteinExistence type="predicted"/>
<dbReference type="SUPFAM" id="SSF46894">
    <property type="entry name" value="C-terminal effector domain of the bipartite response regulators"/>
    <property type="match status" value="1"/>
</dbReference>
<dbReference type="PROSITE" id="PS51755">
    <property type="entry name" value="OMPR_PHOB"/>
    <property type="match status" value="1"/>
</dbReference>
<protein>
    <submittedName>
        <fullName evidence="2">Invasion protein regulator</fullName>
    </submittedName>
</protein>
<dbReference type="Gene3D" id="1.25.40.10">
    <property type="entry name" value="Tetratricopeptide repeat domain"/>
    <property type="match status" value="1"/>
</dbReference>
<sequence>MDRATDNVLKQSFAFGEWILQSDGTLLRNGKGVHLPPKELQVLRLLLGSAGKLVTKDSLLDCVWPGWDAAEESLTRCIYTLRKLLGEGRGYIATVYGKGYRFVGAVAPLASSPVECPTASSLAVLPFRHADDVAALDLQDATIRQLKSAFDGTLKILPAGLMVPGPGPSDIRQLMERLAPDYYLSGRFYARGDRMELSVELIRGSDHYLVRGPVAIKGALEEVLRSMVSMVAQHLPDVRPSVSGCSSYPLALAFLKGIYGLQRHTAQSVQEAMLYFRQCLHMDASYVPPWCGLADAHLALSMLGRADRESAIEQAREAIAQALVLEPGNTDALARLALITSLQGCGDAAQVLFQRCLLASDRADVHYLYAWHHWCGGRDERALESLESSLRRDPSFIAAQRMRVRIAEEQRNRA</sequence>
<gene>
    <name evidence="2" type="ORF">AWM79_23050</name>
</gene>
<dbReference type="GO" id="GO:0003677">
    <property type="term" value="F:DNA binding"/>
    <property type="evidence" value="ECO:0007669"/>
    <property type="project" value="UniProtKB-UniRule"/>
</dbReference>
<dbReference type="Proteomes" id="UP000063229">
    <property type="component" value="Chromosome"/>
</dbReference>
<dbReference type="STRING" id="46677.AWM79_23050"/>
<dbReference type="Pfam" id="PF00486">
    <property type="entry name" value="Trans_reg_C"/>
    <property type="match status" value="1"/>
</dbReference>
<name>A0A0X1T7B2_PSEAA</name>
<keyword evidence="3" id="KW-1185">Reference proteome</keyword>
<dbReference type="SMART" id="SM00862">
    <property type="entry name" value="Trans_reg_C"/>
    <property type="match status" value="1"/>
</dbReference>
<dbReference type="EMBL" id="CP014135">
    <property type="protein sequence ID" value="AMB87995.1"/>
    <property type="molecule type" value="Genomic_DNA"/>
</dbReference>
<dbReference type="InterPro" id="IPR001867">
    <property type="entry name" value="OmpR/PhoB-type_DNA-bd"/>
</dbReference>
<dbReference type="GO" id="GO:0006355">
    <property type="term" value="P:regulation of DNA-templated transcription"/>
    <property type="evidence" value="ECO:0007669"/>
    <property type="project" value="InterPro"/>
</dbReference>
<dbReference type="GO" id="GO:0000160">
    <property type="term" value="P:phosphorelay signal transduction system"/>
    <property type="evidence" value="ECO:0007669"/>
    <property type="project" value="InterPro"/>
</dbReference>
<reference evidence="2 3" key="1">
    <citation type="submission" date="2016-01" db="EMBL/GenBank/DDBJ databases">
        <authorList>
            <person name="McClelland M."/>
            <person name="Jain A."/>
            <person name="Saraogi P."/>
            <person name="Mendelson R."/>
            <person name="Westerman R."/>
            <person name="SanMiguel P."/>
            <person name="Csonka L."/>
        </authorList>
    </citation>
    <scope>NUCLEOTIDE SEQUENCE [LARGE SCALE GENOMIC DNA]</scope>
    <source>
        <strain evidence="2 3">NCPPB 2472</strain>
    </source>
</reference>
<dbReference type="KEGG" id="pagb:AWM79_23050"/>
<organism evidence="2 3">
    <name type="scientific">Pseudomonas agarici</name>
    <dbReference type="NCBI Taxonomy" id="46677"/>
    <lineage>
        <taxon>Bacteria</taxon>
        <taxon>Pseudomonadati</taxon>
        <taxon>Pseudomonadota</taxon>
        <taxon>Gammaproteobacteria</taxon>
        <taxon>Pseudomonadales</taxon>
        <taxon>Pseudomonadaceae</taxon>
        <taxon>Pseudomonas</taxon>
    </lineage>
</organism>
<dbReference type="AlphaFoldDB" id="A0A0X1T7B2"/>